<dbReference type="InterPro" id="IPR004697">
    <property type="entry name" value="AbgT"/>
</dbReference>
<dbReference type="Pfam" id="PF03806">
    <property type="entry name" value="ABG_transport"/>
    <property type="match status" value="1"/>
</dbReference>
<feature type="transmembrane region" description="Helical" evidence="1">
    <location>
        <begin position="165"/>
        <end position="192"/>
    </location>
</feature>
<sequence length="506" mass="54673">MEVTTENRSPGKLFSWIERVGNKVPNPFLLFVYLIVVLMVATAIISAFDLAVKNPTNGELVRVNNLLSVAGIQWILPNIIKNFSGFTPLGSILALVIGAGLAEKVGLLQSLMVKMASRVSRRYASYMVLFIAFFSHISSDAALVVMPPLGALIFLAVGRHPVAGLLAAIAGVASGFTANLLIVTTDVLLSGISTEAAKAVSDTVHVSVIDNWFFMASSVIVLTVVGAILTDKFVEPRLPAWNGGHQDRLPPLTALENRGLRAAGIAALVFIALMALLVVPEHAPLRNPKTGGIIPSPFIQGIVPIIILFFFVVAIAYGAVTKQIRRADDIPQLLVDPMKSMAGFIVMVFPLSQFVAFFNWSNMGKFMAIGLTDMLESAGISGAPAFLGLMFLSAFLCMFIASGSAIWSILAPVFVPMFMLLGFHPAFAQMIFRIADSAVLPLAPMSPFLPLFLGFLQRYQKDAQLGTYYVLIFPYPVVFFISWIVLLLVWYALGLPIGPGVYPSLH</sequence>
<dbReference type="GO" id="GO:0015558">
    <property type="term" value="F:secondary active p-aminobenzoyl-glutamate transmembrane transporter activity"/>
    <property type="evidence" value="ECO:0007669"/>
    <property type="project" value="InterPro"/>
</dbReference>
<feature type="transmembrane region" description="Helical" evidence="1">
    <location>
        <begin position="86"/>
        <end position="107"/>
    </location>
</feature>
<reference evidence="2 3" key="1">
    <citation type="submission" date="2014-11" db="EMBL/GenBank/DDBJ databases">
        <title>Genome sequencing of Pantoea rodasii ND03.</title>
        <authorList>
            <person name="Muhamad Yunos N.Y."/>
            <person name="Chan K.-G."/>
        </authorList>
    </citation>
    <scope>NUCLEOTIDE SEQUENCE [LARGE SCALE GENOMIC DNA]</scope>
    <source>
        <strain evidence="2 3">ND03</strain>
    </source>
</reference>
<feature type="transmembrane region" description="Helical" evidence="1">
    <location>
        <begin position="468"/>
        <end position="493"/>
    </location>
</feature>
<accession>A0A0B1R3K4</accession>
<dbReference type="EMBL" id="JTJJ01000105">
    <property type="protein sequence ID" value="KHJ65792.1"/>
    <property type="molecule type" value="Genomic_DNA"/>
</dbReference>
<feature type="transmembrane region" description="Helical" evidence="1">
    <location>
        <begin position="380"/>
        <end position="401"/>
    </location>
</feature>
<evidence type="ECO:0000256" key="1">
    <source>
        <dbReference type="SAM" id="Phobius"/>
    </source>
</evidence>
<comment type="caution">
    <text evidence="2">The sequence shown here is derived from an EMBL/GenBank/DDBJ whole genome shotgun (WGS) entry which is preliminary data.</text>
</comment>
<dbReference type="AlphaFoldDB" id="A0A0B1R3K4"/>
<organism evidence="2 3">
    <name type="scientific">Pantoea rodasii</name>
    <dbReference type="NCBI Taxonomy" id="1076549"/>
    <lineage>
        <taxon>Bacteria</taxon>
        <taxon>Pseudomonadati</taxon>
        <taxon>Pseudomonadota</taxon>
        <taxon>Gammaproteobacteria</taxon>
        <taxon>Enterobacterales</taxon>
        <taxon>Erwiniaceae</taxon>
        <taxon>Pantoea</taxon>
    </lineage>
</organism>
<gene>
    <name evidence="2" type="ORF">QU24_22655</name>
</gene>
<feature type="transmembrane region" description="Helical" evidence="1">
    <location>
        <begin position="413"/>
        <end position="432"/>
    </location>
</feature>
<feature type="transmembrane region" description="Helical" evidence="1">
    <location>
        <begin position="259"/>
        <end position="278"/>
    </location>
</feature>
<feature type="transmembrane region" description="Helical" evidence="1">
    <location>
        <begin position="438"/>
        <end position="456"/>
    </location>
</feature>
<keyword evidence="1" id="KW-0812">Transmembrane</keyword>
<dbReference type="RefSeq" id="WP_039335843.1">
    <property type="nucleotide sequence ID" value="NZ_JTJJ01000105.1"/>
</dbReference>
<dbReference type="Proteomes" id="UP000030853">
    <property type="component" value="Unassembled WGS sequence"/>
</dbReference>
<dbReference type="GO" id="GO:1902604">
    <property type="term" value="P:p-aminobenzoyl-glutamate transmembrane transport"/>
    <property type="evidence" value="ECO:0007669"/>
    <property type="project" value="InterPro"/>
</dbReference>
<evidence type="ECO:0000313" key="2">
    <source>
        <dbReference type="EMBL" id="KHJ65792.1"/>
    </source>
</evidence>
<dbReference type="NCBIfam" id="NF008459">
    <property type="entry name" value="PRK11339.1"/>
    <property type="match status" value="1"/>
</dbReference>
<feature type="transmembrane region" description="Helical" evidence="1">
    <location>
        <begin position="341"/>
        <end position="360"/>
    </location>
</feature>
<keyword evidence="1" id="KW-0472">Membrane</keyword>
<evidence type="ECO:0000313" key="3">
    <source>
        <dbReference type="Proteomes" id="UP000030853"/>
    </source>
</evidence>
<dbReference type="PANTHER" id="PTHR30282:SF0">
    <property type="entry name" value="P-AMINOBENZOYL-GLUTAMATE TRANSPORT PROTEIN"/>
    <property type="match status" value="1"/>
</dbReference>
<keyword evidence="1" id="KW-1133">Transmembrane helix</keyword>
<proteinExistence type="predicted"/>
<dbReference type="PANTHER" id="PTHR30282">
    <property type="entry name" value="P-AMINOBENZOYL GLUTAMATE TRANSPORTER"/>
    <property type="match status" value="1"/>
</dbReference>
<protein>
    <submittedName>
        <fullName evidence="2">Transporter</fullName>
    </submittedName>
</protein>
<feature type="transmembrane region" description="Helical" evidence="1">
    <location>
        <begin position="28"/>
        <end position="51"/>
    </location>
</feature>
<name>A0A0B1R3K4_9GAMM</name>
<feature type="transmembrane region" description="Helical" evidence="1">
    <location>
        <begin position="298"/>
        <end position="320"/>
    </location>
</feature>